<protein>
    <submittedName>
        <fullName evidence="1">Uncharacterized protein</fullName>
    </submittedName>
</protein>
<dbReference type="VEuPathDB" id="FungiDB:NFIA_005030"/>
<name>A1DKA4_NEOFI</name>
<dbReference type="KEGG" id="nfi:NFIA_005030"/>
<organism evidence="1 2">
    <name type="scientific">Neosartorya fischeri (strain ATCC 1020 / DSM 3700 / CBS 544.65 / FGSC A1164 / JCM 1740 / NRRL 181 / WB 181)</name>
    <name type="common">Aspergillus fischerianus</name>
    <dbReference type="NCBI Taxonomy" id="331117"/>
    <lineage>
        <taxon>Eukaryota</taxon>
        <taxon>Fungi</taxon>
        <taxon>Dikarya</taxon>
        <taxon>Ascomycota</taxon>
        <taxon>Pezizomycotina</taxon>
        <taxon>Eurotiomycetes</taxon>
        <taxon>Eurotiomycetidae</taxon>
        <taxon>Eurotiales</taxon>
        <taxon>Aspergillaceae</taxon>
        <taxon>Aspergillus</taxon>
        <taxon>Aspergillus subgen. Fumigati</taxon>
    </lineage>
</organism>
<proteinExistence type="predicted"/>
<gene>
    <name evidence="1" type="ORF">NFIA_005030</name>
</gene>
<dbReference type="OrthoDB" id="5083627at2759"/>
<evidence type="ECO:0000313" key="1">
    <source>
        <dbReference type="EMBL" id="EAW17143.1"/>
    </source>
</evidence>
<sequence length="553" mass="61529">MAKTPLGKVVEGMINAPSPKPEEGWTLGWDVVVSYSEEEINQNLARSWEKHRNEMVEEIKVSTTVEKQYDDFDDDDSDPVTRDIVMKFGAPKIQFASGTASPTVNLILPVRQGSSKLSTKPSAFEFPEDTYQISLKNIPLGMVKGDYYEIQANNRSGSLPPPIEGDKECRFESKLPDNARDDFEVSWVVLAFSLKEGDLQVAAEMAPGHELDSTRAPNEKAKRRINAGREGVETAAKVFFVGTRATDFQSTFNVLRHALATIKDKQHSQQGPVHPNLTPRKFRMAVLQGSTVKPILSLFIHVVDGVDEGEINDLQMRWAGIWLNAKVAPIPSTHTASILIHPQLIYKNLLSNSLVQEANKGWVFEPLIGKKGGGIAVEAKFTETLSVPQIFVERFPSKGEITSSTVDPWSEDLKNWKTTLKLDHDIPLRINSTDYDITLEADTEQLAQSWQFSEEELSVDFADKVHNLATKSFFADEDMTRAVVAQTKEELRKNIPTLTFGEMGLGFFLTTNLLNPGAKVIRIDEKVGFRVPGNLLLVGHVVQGQDNIKSGKI</sequence>
<dbReference type="eggNOG" id="ENOG502RPKY">
    <property type="taxonomic scope" value="Eukaryota"/>
</dbReference>
<reference evidence="2" key="1">
    <citation type="journal article" date="2008" name="PLoS Genet.">
        <title>Genomic islands in the pathogenic filamentous fungus Aspergillus fumigatus.</title>
        <authorList>
            <person name="Fedorova N.D."/>
            <person name="Khaldi N."/>
            <person name="Joardar V.S."/>
            <person name="Maiti R."/>
            <person name="Amedeo P."/>
            <person name="Anderson M.J."/>
            <person name="Crabtree J."/>
            <person name="Silva J.C."/>
            <person name="Badger J.H."/>
            <person name="Albarraq A."/>
            <person name="Angiuoli S."/>
            <person name="Bussey H."/>
            <person name="Bowyer P."/>
            <person name="Cotty P.J."/>
            <person name="Dyer P.S."/>
            <person name="Egan A."/>
            <person name="Galens K."/>
            <person name="Fraser-Liggett C.M."/>
            <person name="Haas B.J."/>
            <person name="Inman J.M."/>
            <person name="Kent R."/>
            <person name="Lemieux S."/>
            <person name="Malavazi I."/>
            <person name="Orvis J."/>
            <person name="Roemer T."/>
            <person name="Ronning C.M."/>
            <person name="Sundaram J.P."/>
            <person name="Sutton G."/>
            <person name="Turner G."/>
            <person name="Venter J.C."/>
            <person name="White O.R."/>
            <person name="Whitty B.R."/>
            <person name="Youngman P."/>
            <person name="Wolfe K.H."/>
            <person name="Goldman G.H."/>
            <person name="Wortman J.R."/>
            <person name="Jiang B."/>
            <person name="Denning D.W."/>
            <person name="Nierman W.C."/>
        </authorList>
    </citation>
    <scope>NUCLEOTIDE SEQUENCE [LARGE SCALE GENOMIC DNA]</scope>
    <source>
        <strain evidence="2">ATCC 1020 / DSM 3700 / CBS 544.65 / FGSC A1164 / JCM 1740 / NRRL 181 / WB 181</strain>
    </source>
</reference>
<dbReference type="Proteomes" id="UP000006702">
    <property type="component" value="Unassembled WGS sequence"/>
</dbReference>
<dbReference type="OMA" id="RANISMS"/>
<dbReference type="GeneID" id="4585205"/>
<dbReference type="EMBL" id="DS027697">
    <property type="protein sequence ID" value="EAW17143.1"/>
    <property type="molecule type" value="Genomic_DNA"/>
</dbReference>
<evidence type="ECO:0000313" key="2">
    <source>
        <dbReference type="Proteomes" id="UP000006702"/>
    </source>
</evidence>
<keyword evidence="2" id="KW-1185">Reference proteome</keyword>
<dbReference type="AlphaFoldDB" id="A1DKA4"/>
<accession>A1DKA4</accession>
<dbReference type="RefSeq" id="XP_001259040.1">
    <property type="nucleotide sequence ID" value="XM_001259039.1"/>
</dbReference>
<dbReference type="HOGENOM" id="CLU_502446_0_0_1"/>